<comment type="caution">
    <text evidence="3">The sequence shown here is derived from an EMBL/GenBank/DDBJ whole genome shotgun (WGS) entry which is preliminary data.</text>
</comment>
<organism evidence="3 4">
    <name type="scientific">Kutzneria viridogrisea</name>
    <dbReference type="NCBI Taxonomy" id="47990"/>
    <lineage>
        <taxon>Bacteria</taxon>
        <taxon>Bacillati</taxon>
        <taxon>Actinomycetota</taxon>
        <taxon>Actinomycetes</taxon>
        <taxon>Pseudonocardiales</taxon>
        <taxon>Pseudonocardiaceae</taxon>
        <taxon>Kutzneria</taxon>
    </lineage>
</organism>
<protein>
    <submittedName>
        <fullName evidence="3">Uncharacterized protein</fullName>
    </submittedName>
</protein>
<gene>
    <name evidence="3" type="ORF">BC739_001501</name>
</gene>
<sequence>MRVLRSLGQLRRQAGEHPSEEGAGERTVGRKKFLQLGTGIAVVAGMILAGRTAAFAERKCAAIDSWIEANKERLPEHYDAIIAYPMEYRMAIFSALSTESKSRFWLEHLNRYRTTHPGLTAEQVKVLDSATAIAGTQSTFERTLDPDMSRRLGDLKEAAVEAFGYNEARALIATLGPPDESAASRASLLDKPSCQCSDRDNWCSNNQYCGKTNNCQRHKGCGSLGLYVCNGLCKNP</sequence>
<proteinExistence type="predicted"/>
<evidence type="ECO:0000256" key="2">
    <source>
        <dbReference type="SAM" id="Phobius"/>
    </source>
</evidence>
<keyword evidence="2" id="KW-0812">Transmembrane</keyword>
<feature type="compositionally biased region" description="Basic and acidic residues" evidence="1">
    <location>
        <begin position="13"/>
        <end position="27"/>
    </location>
</feature>
<name>A0ABR6BBQ5_9PSEU</name>
<evidence type="ECO:0000313" key="4">
    <source>
        <dbReference type="Proteomes" id="UP000517916"/>
    </source>
</evidence>
<reference evidence="3 4" key="1">
    <citation type="submission" date="2020-08" db="EMBL/GenBank/DDBJ databases">
        <title>Genomic Encyclopedia of Archaeal and Bacterial Type Strains, Phase II (KMG-II): from individual species to whole genera.</title>
        <authorList>
            <person name="Goeker M."/>
        </authorList>
    </citation>
    <scope>NUCLEOTIDE SEQUENCE [LARGE SCALE GENOMIC DNA]</scope>
    <source>
        <strain evidence="3 4">DSM 43850</strain>
    </source>
</reference>
<feature type="transmembrane region" description="Helical" evidence="2">
    <location>
        <begin position="33"/>
        <end position="50"/>
    </location>
</feature>
<keyword evidence="2" id="KW-0472">Membrane</keyword>
<keyword evidence="2" id="KW-1133">Transmembrane helix</keyword>
<feature type="region of interest" description="Disordered" evidence="1">
    <location>
        <begin position="1"/>
        <end position="27"/>
    </location>
</feature>
<keyword evidence="4" id="KW-1185">Reference proteome</keyword>
<accession>A0ABR6BBQ5</accession>
<dbReference type="NCBIfam" id="NF033852">
    <property type="entry name" value="fulvocin_rel"/>
    <property type="match status" value="1"/>
</dbReference>
<evidence type="ECO:0000256" key="1">
    <source>
        <dbReference type="SAM" id="MobiDB-lite"/>
    </source>
</evidence>
<dbReference type="RefSeq" id="WP_182836688.1">
    <property type="nucleotide sequence ID" value="NZ_BAAABQ010000007.1"/>
</dbReference>
<dbReference type="EMBL" id="JACJID010000001">
    <property type="protein sequence ID" value="MBA8924304.1"/>
    <property type="molecule type" value="Genomic_DNA"/>
</dbReference>
<evidence type="ECO:0000313" key="3">
    <source>
        <dbReference type="EMBL" id="MBA8924304.1"/>
    </source>
</evidence>
<dbReference type="Proteomes" id="UP000517916">
    <property type="component" value="Unassembled WGS sequence"/>
</dbReference>